<evidence type="ECO:0000256" key="5">
    <source>
        <dbReference type="SAM" id="MobiDB-lite"/>
    </source>
</evidence>
<dbReference type="RefSeq" id="XP_040788027.1">
    <property type="nucleotide sequence ID" value="XM_040933351.1"/>
</dbReference>
<gene>
    <name evidence="7" type="ORF">K460DRAFT_366344</name>
</gene>
<evidence type="ECO:0000256" key="3">
    <source>
        <dbReference type="ARBA" id="ARBA00022833"/>
    </source>
</evidence>
<feature type="region of interest" description="Disordered" evidence="5">
    <location>
        <begin position="214"/>
        <end position="234"/>
    </location>
</feature>
<evidence type="ECO:0000256" key="4">
    <source>
        <dbReference type="PROSITE-ProRule" id="PRU00175"/>
    </source>
</evidence>
<keyword evidence="2 4" id="KW-0863">Zinc-finger</keyword>
<dbReference type="InterPro" id="IPR013083">
    <property type="entry name" value="Znf_RING/FYVE/PHD"/>
</dbReference>
<dbReference type="Proteomes" id="UP000800039">
    <property type="component" value="Unassembled WGS sequence"/>
</dbReference>
<dbReference type="PROSITE" id="PS00518">
    <property type="entry name" value="ZF_RING_1"/>
    <property type="match status" value="1"/>
</dbReference>
<evidence type="ECO:0000313" key="8">
    <source>
        <dbReference type="Proteomes" id="UP000800039"/>
    </source>
</evidence>
<evidence type="ECO:0000256" key="1">
    <source>
        <dbReference type="ARBA" id="ARBA00022723"/>
    </source>
</evidence>
<sequence>MPYYSKQEFLDMGIKRSTTDDPICNICYELFPVDQPQHRPGAYFKDTCSASKALLSRPSKTGPRFPARAKTRRASKRQNTMVEIIACGHQLCLSCLDRWLVERITCPMCRDVLVIQDERSSYFFGDPRPFSEREILEIRDMGAPAVSGLVSRGELDLEEGRQDAWWQVFGGVERRERWWADVIREGDVRAGWSDAWTMEESDLDVIGGLKWTLSQDEEEDDDRESENGDYEEKVEGMARLSDNARNWAGVDEIAHLA</sequence>
<evidence type="ECO:0000259" key="6">
    <source>
        <dbReference type="PROSITE" id="PS50089"/>
    </source>
</evidence>
<dbReference type="EMBL" id="ML976616">
    <property type="protein sequence ID" value="KAF1845464.1"/>
    <property type="molecule type" value="Genomic_DNA"/>
</dbReference>
<dbReference type="AlphaFoldDB" id="A0A9P4L8R3"/>
<dbReference type="PROSITE" id="PS50089">
    <property type="entry name" value="ZF_RING_2"/>
    <property type="match status" value="1"/>
</dbReference>
<dbReference type="InterPro" id="IPR001841">
    <property type="entry name" value="Znf_RING"/>
</dbReference>
<feature type="compositionally biased region" description="Acidic residues" evidence="5">
    <location>
        <begin position="215"/>
        <end position="229"/>
    </location>
</feature>
<dbReference type="Pfam" id="PF13639">
    <property type="entry name" value="zf-RING_2"/>
    <property type="match status" value="1"/>
</dbReference>
<dbReference type="SMART" id="SM00184">
    <property type="entry name" value="RING"/>
    <property type="match status" value="1"/>
</dbReference>
<keyword evidence="3" id="KW-0862">Zinc</keyword>
<organism evidence="7 8">
    <name type="scientific">Cucurbitaria berberidis CBS 394.84</name>
    <dbReference type="NCBI Taxonomy" id="1168544"/>
    <lineage>
        <taxon>Eukaryota</taxon>
        <taxon>Fungi</taxon>
        <taxon>Dikarya</taxon>
        <taxon>Ascomycota</taxon>
        <taxon>Pezizomycotina</taxon>
        <taxon>Dothideomycetes</taxon>
        <taxon>Pleosporomycetidae</taxon>
        <taxon>Pleosporales</taxon>
        <taxon>Pleosporineae</taxon>
        <taxon>Cucurbitariaceae</taxon>
        <taxon>Cucurbitaria</taxon>
    </lineage>
</organism>
<dbReference type="InterPro" id="IPR017907">
    <property type="entry name" value="Znf_RING_CS"/>
</dbReference>
<protein>
    <recommendedName>
        <fullName evidence="6">RING-type domain-containing protein</fullName>
    </recommendedName>
</protein>
<evidence type="ECO:0000313" key="7">
    <source>
        <dbReference type="EMBL" id="KAF1845464.1"/>
    </source>
</evidence>
<accession>A0A9P4L8R3</accession>
<reference evidence="7" key="1">
    <citation type="submission" date="2020-01" db="EMBL/GenBank/DDBJ databases">
        <authorList>
            <consortium name="DOE Joint Genome Institute"/>
            <person name="Haridas S."/>
            <person name="Albert R."/>
            <person name="Binder M."/>
            <person name="Bloem J."/>
            <person name="Labutti K."/>
            <person name="Salamov A."/>
            <person name="Andreopoulos B."/>
            <person name="Baker S.E."/>
            <person name="Barry K."/>
            <person name="Bills G."/>
            <person name="Bluhm B.H."/>
            <person name="Cannon C."/>
            <person name="Castanera R."/>
            <person name="Culley D.E."/>
            <person name="Daum C."/>
            <person name="Ezra D."/>
            <person name="Gonzalez J.B."/>
            <person name="Henrissat B."/>
            <person name="Kuo A."/>
            <person name="Liang C."/>
            <person name="Lipzen A."/>
            <person name="Lutzoni F."/>
            <person name="Magnuson J."/>
            <person name="Mondo S."/>
            <person name="Nolan M."/>
            <person name="Ohm R."/>
            <person name="Pangilinan J."/>
            <person name="Park H.-J."/>
            <person name="Ramirez L."/>
            <person name="Alfaro M."/>
            <person name="Sun H."/>
            <person name="Tritt A."/>
            <person name="Yoshinaga Y."/>
            <person name="Zwiers L.-H."/>
            <person name="Turgeon B.G."/>
            <person name="Goodwin S.B."/>
            <person name="Spatafora J.W."/>
            <person name="Crous P.W."/>
            <person name="Grigoriev I.V."/>
        </authorList>
    </citation>
    <scope>NUCLEOTIDE SEQUENCE</scope>
    <source>
        <strain evidence="7">CBS 394.84</strain>
    </source>
</reference>
<dbReference type="OrthoDB" id="3690055at2759"/>
<proteinExistence type="predicted"/>
<comment type="caution">
    <text evidence="7">The sequence shown here is derived from an EMBL/GenBank/DDBJ whole genome shotgun (WGS) entry which is preliminary data.</text>
</comment>
<evidence type="ECO:0000256" key="2">
    <source>
        <dbReference type="ARBA" id="ARBA00022771"/>
    </source>
</evidence>
<dbReference type="GO" id="GO:0008270">
    <property type="term" value="F:zinc ion binding"/>
    <property type="evidence" value="ECO:0007669"/>
    <property type="project" value="UniProtKB-KW"/>
</dbReference>
<dbReference type="GeneID" id="63850602"/>
<keyword evidence="8" id="KW-1185">Reference proteome</keyword>
<name>A0A9P4L8R3_9PLEO</name>
<feature type="domain" description="RING-type" evidence="6">
    <location>
        <begin position="24"/>
        <end position="110"/>
    </location>
</feature>
<keyword evidence="1" id="KW-0479">Metal-binding</keyword>
<dbReference type="SUPFAM" id="SSF57850">
    <property type="entry name" value="RING/U-box"/>
    <property type="match status" value="1"/>
</dbReference>
<dbReference type="Gene3D" id="3.30.40.10">
    <property type="entry name" value="Zinc/RING finger domain, C3HC4 (zinc finger)"/>
    <property type="match status" value="1"/>
</dbReference>